<gene>
    <name evidence="2" type="ORF">SAMN06309945_2513</name>
</gene>
<name>A0A1T5KVF1_9MICO</name>
<organism evidence="2 3">
    <name type="scientific">Okibacterium fritillariae</name>
    <dbReference type="NCBI Taxonomy" id="123320"/>
    <lineage>
        <taxon>Bacteria</taxon>
        <taxon>Bacillati</taxon>
        <taxon>Actinomycetota</taxon>
        <taxon>Actinomycetes</taxon>
        <taxon>Micrococcales</taxon>
        <taxon>Microbacteriaceae</taxon>
        <taxon>Okibacterium</taxon>
    </lineage>
</organism>
<keyword evidence="1" id="KW-1133">Transmembrane helix</keyword>
<accession>A0A1T5KVF1</accession>
<proteinExistence type="predicted"/>
<evidence type="ECO:0000313" key="3">
    <source>
        <dbReference type="Proteomes" id="UP000190857"/>
    </source>
</evidence>
<evidence type="ECO:0000313" key="2">
    <source>
        <dbReference type="EMBL" id="SKC67455.1"/>
    </source>
</evidence>
<dbReference type="Proteomes" id="UP000190857">
    <property type="component" value="Unassembled WGS sequence"/>
</dbReference>
<dbReference type="EMBL" id="FUZP01000003">
    <property type="protein sequence ID" value="SKC67455.1"/>
    <property type="molecule type" value="Genomic_DNA"/>
</dbReference>
<evidence type="ECO:0000256" key="1">
    <source>
        <dbReference type="SAM" id="Phobius"/>
    </source>
</evidence>
<dbReference type="AlphaFoldDB" id="A0A1T5KVF1"/>
<keyword evidence="1" id="KW-0812">Transmembrane</keyword>
<sequence>MTNFLGIDWGAFALVFVVALVATAVIVSSFATALRLLAAGGDVGHRPRAATVGAYACFAVGVAAVLYGLYLIIPPFH</sequence>
<feature type="transmembrane region" description="Helical" evidence="1">
    <location>
        <begin position="12"/>
        <end position="37"/>
    </location>
</feature>
<dbReference type="RefSeq" id="WP_079728554.1">
    <property type="nucleotide sequence ID" value="NZ_FUZP01000003.1"/>
</dbReference>
<reference evidence="2 3" key="1">
    <citation type="submission" date="2017-02" db="EMBL/GenBank/DDBJ databases">
        <authorList>
            <person name="Peterson S.W."/>
        </authorList>
    </citation>
    <scope>NUCLEOTIDE SEQUENCE [LARGE SCALE GENOMIC DNA]</scope>
    <source>
        <strain evidence="2 3">VKM Ac-2059</strain>
    </source>
</reference>
<dbReference type="OrthoDB" id="3177419at2"/>
<feature type="transmembrane region" description="Helical" evidence="1">
    <location>
        <begin position="49"/>
        <end position="73"/>
    </location>
</feature>
<dbReference type="STRING" id="123320.SAMN06309945_2513"/>
<keyword evidence="3" id="KW-1185">Reference proteome</keyword>
<protein>
    <submittedName>
        <fullName evidence="2">Uncharacterized protein</fullName>
    </submittedName>
</protein>
<keyword evidence="1" id="KW-0472">Membrane</keyword>